<evidence type="ECO:0000313" key="2">
    <source>
        <dbReference type="EMBL" id="KAK7127975.1"/>
    </source>
</evidence>
<feature type="region of interest" description="Disordered" evidence="1">
    <location>
        <begin position="1"/>
        <end position="43"/>
    </location>
</feature>
<evidence type="ECO:0000313" key="3">
    <source>
        <dbReference type="Proteomes" id="UP001364617"/>
    </source>
</evidence>
<dbReference type="AlphaFoldDB" id="A0AAN9GTS4"/>
<keyword evidence="3" id="KW-1185">Reference proteome</keyword>
<name>A0AAN9GTS4_9TELE</name>
<gene>
    <name evidence="2" type="ORF">R3I93_020531</name>
</gene>
<protein>
    <submittedName>
        <fullName evidence="2">Uncharacterized protein</fullName>
    </submittedName>
</protein>
<accession>A0AAN9GTS4</accession>
<evidence type="ECO:0000256" key="1">
    <source>
        <dbReference type="SAM" id="MobiDB-lite"/>
    </source>
</evidence>
<proteinExistence type="predicted"/>
<dbReference type="Proteomes" id="UP001364617">
    <property type="component" value="Unassembled WGS sequence"/>
</dbReference>
<reference evidence="2 3" key="1">
    <citation type="submission" date="2024-02" db="EMBL/GenBank/DDBJ databases">
        <title>Chromosome-level genome assembly of the Eurasian Minnow (Phoxinus phoxinus).</title>
        <authorList>
            <person name="Oriowo T.O."/>
            <person name="Martin S."/>
            <person name="Stange M."/>
            <person name="Chrysostomakis Y."/>
            <person name="Brown T."/>
            <person name="Winkler S."/>
            <person name="Kukowka S."/>
            <person name="Myers E.W."/>
            <person name="Bohne A."/>
        </authorList>
    </citation>
    <scope>NUCLEOTIDE SEQUENCE [LARGE SCALE GENOMIC DNA]</scope>
    <source>
        <strain evidence="2">ZFMK-TIS-60720</strain>
        <tissue evidence="2">Whole Organism</tissue>
    </source>
</reference>
<feature type="compositionally biased region" description="Basic and acidic residues" evidence="1">
    <location>
        <begin position="26"/>
        <end position="36"/>
    </location>
</feature>
<sequence>MEQHQALPEHSTPPGRSCGESPAAHRVPEQMERKAEGSGAEDD</sequence>
<comment type="caution">
    <text evidence="2">The sequence shown here is derived from an EMBL/GenBank/DDBJ whole genome shotgun (WGS) entry which is preliminary data.</text>
</comment>
<dbReference type="EMBL" id="JAYKXH010000022">
    <property type="protein sequence ID" value="KAK7127975.1"/>
    <property type="molecule type" value="Genomic_DNA"/>
</dbReference>
<organism evidence="2 3">
    <name type="scientific">Phoxinus phoxinus</name>
    <name type="common">Eurasian minnow</name>
    <dbReference type="NCBI Taxonomy" id="58324"/>
    <lineage>
        <taxon>Eukaryota</taxon>
        <taxon>Metazoa</taxon>
        <taxon>Chordata</taxon>
        <taxon>Craniata</taxon>
        <taxon>Vertebrata</taxon>
        <taxon>Euteleostomi</taxon>
        <taxon>Actinopterygii</taxon>
        <taxon>Neopterygii</taxon>
        <taxon>Teleostei</taxon>
        <taxon>Ostariophysi</taxon>
        <taxon>Cypriniformes</taxon>
        <taxon>Leuciscidae</taxon>
        <taxon>Phoxininae</taxon>
        <taxon>Phoxinus</taxon>
    </lineage>
</organism>